<feature type="domain" description="PTS EIIB type-1" evidence="9">
    <location>
        <begin position="5"/>
        <end position="64"/>
    </location>
</feature>
<evidence type="ECO:0000256" key="5">
    <source>
        <dbReference type="ARBA" id="ARBA00022692"/>
    </source>
</evidence>
<dbReference type="Pfam" id="PF00367">
    <property type="entry name" value="PTS_EIIB"/>
    <property type="match status" value="1"/>
</dbReference>
<evidence type="ECO:0000256" key="8">
    <source>
        <dbReference type="PROSITE-ProRule" id="PRU00421"/>
    </source>
</evidence>
<evidence type="ECO:0000256" key="4">
    <source>
        <dbReference type="ARBA" id="ARBA00022683"/>
    </source>
</evidence>
<evidence type="ECO:0000256" key="2">
    <source>
        <dbReference type="ARBA" id="ARBA00022597"/>
    </source>
</evidence>
<dbReference type="InterPro" id="IPR001996">
    <property type="entry name" value="PTS_IIB_1"/>
</dbReference>
<dbReference type="InterPro" id="IPR018113">
    <property type="entry name" value="PTrfase_EIIB_Cys"/>
</dbReference>
<keyword evidence="4" id="KW-0598">Phosphotransferase system</keyword>
<keyword evidence="1" id="KW-0813">Transport</keyword>
<gene>
    <name evidence="10" type="ORF">EP10_002628</name>
</gene>
<keyword evidence="5" id="KW-0812">Transmembrane</keyword>
<sequence>MTREQQIAISILQYVGGKENIIRIAHCMTRVRVSLRDPGKANMDALKVAASPPGAASGRPHHDR</sequence>
<dbReference type="PANTHER" id="PTHR30175">
    <property type="entry name" value="PHOSPHOTRANSFERASE SYSTEM TRANSPORT PROTEIN"/>
    <property type="match status" value="1"/>
</dbReference>
<evidence type="ECO:0000256" key="1">
    <source>
        <dbReference type="ARBA" id="ARBA00022448"/>
    </source>
</evidence>
<comment type="caution">
    <text evidence="10">The sequence shown here is derived from an EMBL/GenBank/DDBJ whole genome shotgun (WGS) entry which is preliminary data.</text>
</comment>
<keyword evidence="7" id="KW-0472">Membrane</keyword>
<keyword evidence="7" id="KW-1133">Transmembrane helix</keyword>
<accession>A0ABU6BK47</accession>
<evidence type="ECO:0000313" key="11">
    <source>
        <dbReference type="Proteomes" id="UP000029267"/>
    </source>
</evidence>
<evidence type="ECO:0000256" key="6">
    <source>
        <dbReference type="ARBA" id="ARBA00022777"/>
    </source>
</evidence>
<dbReference type="PROSITE" id="PS01035">
    <property type="entry name" value="PTS_EIIB_TYPE_1_CYS"/>
    <property type="match status" value="1"/>
</dbReference>
<dbReference type="EMBL" id="JPYA02000003">
    <property type="protein sequence ID" value="MEB3751773.1"/>
    <property type="molecule type" value="Genomic_DNA"/>
</dbReference>
<keyword evidence="2" id="KW-0762">Sugar transport</keyword>
<name>A0ABU6BK47_9BACL</name>
<reference evidence="10 11" key="1">
    <citation type="journal article" date="2014" name="Genome Announc.">
        <title>Draft Genome Sequence of Geobacillus icigianus Strain G1w1T Isolated from Hot Springs in the Valley of Geysers, Kamchatka (Russian Federation).</title>
        <authorList>
            <person name="Bryanskaya A.V."/>
            <person name="Rozanov A.S."/>
            <person name="Logacheva M.D."/>
            <person name="Kotenko A.V."/>
            <person name="Peltek S.E."/>
        </authorList>
    </citation>
    <scope>NUCLEOTIDE SEQUENCE [LARGE SCALE GENOMIC DNA]</scope>
    <source>
        <strain evidence="10 11">G1w1</strain>
    </source>
</reference>
<organism evidence="10 11">
    <name type="scientific">Geobacillus icigianus</name>
    <dbReference type="NCBI Taxonomy" id="1430331"/>
    <lineage>
        <taxon>Bacteria</taxon>
        <taxon>Bacillati</taxon>
        <taxon>Bacillota</taxon>
        <taxon>Bacilli</taxon>
        <taxon>Bacillales</taxon>
        <taxon>Anoxybacillaceae</taxon>
        <taxon>Geobacillus</taxon>
    </lineage>
</organism>
<dbReference type="PROSITE" id="PS51098">
    <property type="entry name" value="PTS_EIIB_TYPE_1"/>
    <property type="match status" value="1"/>
</dbReference>
<dbReference type="PANTHER" id="PTHR30175:SF3">
    <property type="entry name" value="PTS SYSTEM N-ACETYLMURAMIC ACID-SPECIFIC EIIBC COMPONENT"/>
    <property type="match status" value="1"/>
</dbReference>
<dbReference type="InterPro" id="IPR050558">
    <property type="entry name" value="PTS_Sugar-Specific_Components"/>
</dbReference>
<evidence type="ECO:0000256" key="7">
    <source>
        <dbReference type="ARBA" id="ARBA00022989"/>
    </source>
</evidence>
<evidence type="ECO:0000259" key="9">
    <source>
        <dbReference type="PROSITE" id="PS51098"/>
    </source>
</evidence>
<proteinExistence type="predicted"/>
<dbReference type="Gene3D" id="3.30.1360.60">
    <property type="entry name" value="Glucose permease domain IIB"/>
    <property type="match status" value="1"/>
</dbReference>
<dbReference type="SUPFAM" id="SSF55604">
    <property type="entry name" value="Glucose permease domain IIB"/>
    <property type="match status" value="1"/>
</dbReference>
<evidence type="ECO:0000256" key="3">
    <source>
        <dbReference type="ARBA" id="ARBA00022679"/>
    </source>
</evidence>
<keyword evidence="6" id="KW-0418">Kinase</keyword>
<dbReference type="InterPro" id="IPR036878">
    <property type="entry name" value="Glu_permease_IIB"/>
</dbReference>
<protein>
    <recommendedName>
        <fullName evidence="9">PTS EIIB type-1 domain-containing protein</fullName>
    </recommendedName>
</protein>
<evidence type="ECO:0000313" key="10">
    <source>
        <dbReference type="EMBL" id="MEB3751773.1"/>
    </source>
</evidence>
<dbReference type="Proteomes" id="UP000029267">
    <property type="component" value="Unassembled WGS sequence"/>
</dbReference>
<keyword evidence="3" id="KW-0808">Transferase</keyword>
<keyword evidence="11" id="KW-1185">Reference proteome</keyword>
<feature type="active site" description="Phosphocysteine intermediate; for EIIB activity" evidence="8">
    <location>
        <position position="27"/>
    </location>
</feature>